<name>A0A815HYB6_ADIRI</name>
<protein>
    <submittedName>
        <fullName evidence="4">Uncharacterized protein</fullName>
    </submittedName>
</protein>
<dbReference type="GO" id="GO:0016788">
    <property type="term" value="F:hydrolase activity, acting on ester bonds"/>
    <property type="evidence" value="ECO:0007669"/>
    <property type="project" value="InterPro"/>
</dbReference>
<evidence type="ECO:0000313" key="4">
    <source>
        <dbReference type="EMBL" id="CAF1358768.1"/>
    </source>
</evidence>
<dbReference type="OrthoDB" id="1600564at2759"/>
<dbReference type="PANTHER" id="PTHR45648">
    <property type="entry name" value="GDSL LIPASE/ACYLHYDROLASE FAMILY PROTEIN (AFU_ORTHOLOGUE AFUA_4G14700)"/>
    <property type="match status" value="1"/>
</dbReference>
<gene>
    <name evidence="3" type="ORF">EDS130_LOCUS25193</name>
    <name evidence="4" type="ORF">XAT740_LOCUS31892</name>
</gene>
<feature type="signal peptide" evidence="2">
    <location>
        <begin position="1"/>
        <end position="19"/>
    </location>
</feature>
<organism evidence="4 5">
    <name type="scientific">Adineta ricciae</name>
    <name type="common">Rotifer</name>
    <dbReference type="NCBI Taxonomy" id="249248"/>
    <lineage>
        <taxon>Eukaryota</taxon>
        <taxon>Metazoa</taxon>
        <taxon>Spiralia</taxon>
        <taxon>Gnathifera</taxon>
        <taxon>Rotifera</taxon>
        <taxon>Eurotatoria</taxon>
        <taxon>Bdelloidea</taxon>
        <taxon>Adinetida</taxon>
        <taxon>Adinetidae</taxon>
        <taxon>Adineta</taxon>
    </lineage>
</organism>
<evidence type="ECO:0000313" key="3">
    <source>
        <dbReference type="EMBL" id="CAF1197953.1"/>
    </source>
</evidence>
<accession>A0A815HYB6</accession>
<dbReference type="InterPro" id="IPR036514">
    <property type="entry name" value="SGNH_hydro_sf"/>
</dbReference>
<keyword evidence="2" id="KW-0732">Signal</keyword>
<evidence type="ECO:0000256" key="1">
    <source>
        <dbReference type="ARBA" id="ARBA00022801"/>
    </source>
</evidence>
<dbReference type="EMBL" id="CAJNOR010002936">
    <property type="protein sequence ID" value="CAF1358768.1"/>
    <property type="molecule type" value="Genomic_DNA"/>
</dbReference>
<keyword evidence="1" id="KW-0378">Hydrolase</keyword>
<dbReference type="Gene3D" id="3.40.50.1110">
    <property type="entry name" value="SGNH hydrolase"/>
    <property type="match status" value="1"/>
</dbReference>
<sequence length="305" mass="34005">MWSYVFRFLLTFFVPTVLAYDSSIFSNVRFKNIVIFGDSYTDTGNVYKISHRTWPLSPPYFFGRFSNGPNWVDQLKVFGVNNYAYGSATTDNNFVQGYSKFKTLPVPGIRQQIATFLSRSDVANFDFTRTLCILWGGGNDFIFNSSLTPPAIAASLLNGVQDLLTHGAKHILVFNQIPAEYIPLSLTMAPPSVLNYLTALFNNALTTGLTTIQQNNTQAALNLFDIHSLITKVVTSKSEYFTNTTANCWNAVNATTIVKLCDNPDKYVFVDTIHFTSRVHGLIADALRPFLLTSYAVNSAGCYVH</sequence>
<dbReference type="SUPFAM" id="SSF52266">
    <property type="entry name" value="SGNH hydrolase"/>
    <property type="match status" value="1"/>
</dbReference>
<reference evidence="4" key="1">
    <citation type="submission" date="2021-02" db="EMBL/GenBank/DDBJ databases">
        <authorList>
            <person name="Nowell W R."/>
        </authorList>
    </citation>
    <scope>NUCLEOTIDE SEQUENCE</scope>
</reference>
<dbReference type="InterPro" id="IPR001087">
    <property type="entry name" value="GDSL"/>
</dbReference>
<proteinExistence type="predicted"/>
<feature type="chain" id="PRO_5036227767" evidence="2">
    <location>
        <begin position="20"/>
        <end position="305"/>
    </location>
</feature>
<evidence type="ECO:0000256" key="2">
    <source>
        <dbReference type="SAM" id="SignalP"/>
    </source>
</evidence>
<dbReference type="Proteomes" id="UP000663828">
    <property type="component" value="Unassembled WGS sequence"/>
</dbReference>
<evidence type="ECO:0000313" key="5">
    <source>
        <dbReference type="Proteomes" id="UP000663828"/>
    </source>
</evidence>
<dbReference type="EMBL" id="CAJNOJ010000147">
    <property type="protein sequence ID" value="CAF1197953.1"/>
    <property type="molecule type" value="Genomic_DNA"/>
</dbReference>
<dbReference type="CDD" id="cd01846">
    <property type="entry name" value="fatty_acyltransferase_like"/>
    <property type="match status" value="1"/>
</dbReference>
<dbReference type="Pfam" id="PF00657">
    <property type="entry name" value="Lipase_GDSL"/>
    <property type="match status" value="1"/>
</dbReference>
<dbReference type="InterPro" id="IPR051058">
    <property type="entry name" value="GDSL_Est/Lipase"/>
</dbReference>
<comment type="caution">
    <text evidence="4">The sequence shown here is derived from an EMBL/GenBank/DDBJ whole genome shotgun (WGS) entry which is preliminary data.</text>
</comment>
<dbReference type="PANTHER" id="PTHR45648:SF22">
    <property type="entry name" value="GDSL LIPASE_ACYLHYDROLASE FAMILY PROTEIN (AFU_ORTHOLOGUE AFUA_4G14700)"/>
    <property type="match status" value="1"/>
</dbReference>
<keyword evidence="5" id="KW-1185">Reference proteome</keyword>
<dbReference type="Proteomes" id="UP000663852">
    <property type="component" value="Unassembled WGS sequence"/>
</dbReference>
<dbReference type="AlphaFoldDB" id="A0A815HYB6"/>